<reference evidence="1 2" key="2">
    <citation type="journal article" date="2012" name="Stand. Genomic Sci.">
        <title>Complete genome sequence of the moderately thermophilic mineral-sulfide-oxidizing firmicute Sulfobacillus acidophilus type strain (NAL(T)).</title>
        <authorList>
            <person name="Anderson I."/>
            <person name="Chertkov O."/>
            <person name="Chen A."/>
            <person name="Saunders E."/>
            <person name="Lapidus A."/>
            <person name="Nolan M."/>
            <person name="Lucas S."/>
            <person name="Hammon N."/>
            <person name="Deshpande S."/>
            <person name="Cheng J.F."/>
            <person name="Han C."/>
            <person name="Tapia R."/>
            <person name="Goodwin L.A."/>
            <person name="Pitluck S."/>
            <person name="Liolios K."/>
            <person name="Pagani I."/>
            <person name="Ivanova N."/>
            <person name="Mikhailova N."/>
            <person name="Pati A."/>
            <person name="Palaniappan K."/>
            <person name="Land M."/>
            <person name="Pan C."/>
            <person name="Rohde M."/>
            <person name="Pukall R."/>
            <person name="Goker M."/>
            <person name="Detter J.C."/>
            <person name="Woyke T."/>
            <person name="Bristow J."/>
            <person name="Eisen J.A."/>
            <person name="Markowitz V."/>
            <person name="Hugenholtz P."/>
            <person name="Kyrpides N.C."/>
            <person name="Klenk H.P."/>
            <person name="Mavromatis K."/>
        </authorList>
    </citation>
    <scope>NUCLEOTIDE SEQUENCE [LARGE SCALE GENOMIC DNA]</scope>
    <source>
        <strain evidence="2">ATCC 700253 / DSM 10332 / NAL</strain>
    </source>
</reference>
<protein>
    <submittedName>
        <fullName evidence="1">Uncharacterized protein</fullName>
    </submittedName>
</protein>
<reference evidence="2" key="1">
    <citation type="submission" date="2011-12" db="EMBL/GenBank/DDBJ databases">
        <title>The complete genome of chromosome of Sulfobacillus acidophilus DSM 10332.</title>
        <authorList>
            <person name="Lucas S."/>
            <person name="Han J."/>
            <person name="Lapidus A."/>
            <person name="Bruce D."/>
            <person name="Goodwin L."/>
            <person name="Pitluck S."/>
            <person name="Peters L."/>
            <person name="Kyrpides N."/>
            <person name="Mavromatis K."/>
            <person name="Ivanova N."/>
            <person name="Mikhailova N."/>
            <person name="Chertkov O."/>
            <person name="Saunders E."/>
            <person name="Detter J.C."/>
            <person name="Tapia R."/>
            <person name="Han C."/>
            <person name="Land M."/>
            <person name="Hauser L."/>
            <person name="Markowitz V."/>
            <person name="Cheng J.-F."/>
            <person name="Hugenholtz P."/>
            <person name="Woyke T."/>
            <person name="Wu D."/>
            <person name="Pukall R."/>
            <person name="Gehrich-Schroeter G."/>
            <person name="Schneider S."/>
            <person name="Klenk H.-P."/>
            <person name="Eisen J.A."/>
        </authorList>
    </citation>
    <scope>NUCLEOTIDE SEQUENCE [LARGE SCALE GENOMIC DNA]</scope>
    <source>
        <strain evidence="2">ATCC 700253 / DSM 10332 / NAL</strain>
    </source>
</reference>
<evidence type="ECO:0000313" key="2">
    <source>
        <dbReference type="Proteomes" id="UP000005439"/>
    </source>
</evidence>
<sequence length="103" mass="11741">MVSDLDYQQLDAIITERSQRYHRDVEAQHAYAAGFRRMVDAIYAALTALPLTTDEAWEHALDAWLAEALAQKERAATLREYDEAVGAVDAVHWFAQYEPEESL</sequence>
<dbReference type="EMBL" id="CP003179">
    <property type="protein sequence ID" value="AEW04652.1"/>
    <property type="molecule type" value="Genomic_DNA"/>
</dbReference>
<gene>
    <name evidence="1" type="ordered locus">Sulac_1152</name>
</gene>
<evidence type="ECO:0000313" key="1">
    <source>
        <dbReference type="EMBL" id="AEW04652.1"/>
    </source>
</evidence>
<dbReference type="PATRIC" id="fig|679936.5.peg.1211"/>
<dbReference type="KEGG" id="sap:Sulac_1152"/>
<proteinExistence type="predicted"/>
<dbReference type="AlphaFoldDB" id="G8TUK5"/>
<dbReference type="Proteomes" id="UP000005439">
    <property type="component" value="Chromosome"/>
</dbReference>
<dbReference type="HOGENOM" id="CLU_2262393_0_0_9"/>
<dbReference type="STRING" id="679936.Sulac_1152"/>
<name>G8TUK5_SULAD</name>
<accession>G8TUK5</accession>
<keyword evidence="2" id="KW-1185">Reference proteome</keyword>
<organism evidence="1 2">
    <name type="scientific">Sulfobacillus acidophilus (strain ATCC 700253 / DSM 10332 / NAL)</name>
    <dbReference type="NCBI Taxonomy" id="679936"/>
    <lineage>
        <taxon>Bacteria</taxon>
        <taxon>Bacillati</taxon>
        <taxon>Bacillota</taxon>
        <taxon>Clostridia</taxon>
        <taxon>Eubacteriales</taxon>
        <taxon>Clostridiales Family XVII. Incertae Sedis</taxon>
        <taxon>Sulfobacillus</taxon>
    </lineage>
</organism>